<protein>
    <submittedName>
        <fullName evidence="2">Nuclear transport factor 2 family protein</fullName>
    </submittedName>
</protein>
<evidence type="ECO:0000259" key="1">
    <source>
        <dbReference type="Pfam" id="PF14534"/>
    </source>
</evidence>
<dbReference type="EMBL" id="CP089983">
    <property type="protein sequence ID" value="WXB04770.1"/>
    <property type="molecule type" value="Genomic_DNA"/>
</dbReference>
<dbReference type="Proteomes" id="UP001374803">
    <property type="component" value="Chromosome"/>
</dbReference>
<dbReference type="Pfam" id="PF14534">
    <property type="entry name" value="DUF4440"/>
    <property type="match status" value="1"/>
</dbReference>
<feature type="domain" description="DUF4440" evidence="1">
    <location>
        <begin position="31"/>
        <end position="130"/>
    </location>
</feature>
<evidence type="ECO:0000313" key="2">
    <source>
        <dbReference type="EMBL" id="WXB04770.1"/>
    </source>
</evidence>
<organism evidence="2 3">
    <name type="scientific">Pendulispora rubella</name>
    <dbReference type="NCBI Taxonomy" id="2741070"/>
    <lineage>
        <taxon>Bacteria</taxon>
        <taxon>Pseudomonadati</taxon>
        <taxon>Myxococcota</taxon>
        <taxon>Myxococcia</taxon>
        <taxon>Myxococcales</taxon>
        <taxon>Sorangiineae</taxon>
        <taxon>Pendulisporaceae</taxon>
        <taxon>Pendulispora</taxon>
    </lineage>
</organism>
<proteinExistence type="predicted"/>
<sequence length="142" mass="15957">MQWRVVAIVPADGEALAHRRCAEQFDAAQRQDMESFRDRDREGFRAVHHPDAIAVYAGGTVHQGIDQIMADAEATFAIPDYTWEWTEMAREVAGCSTGSIVYDTYFKAPSIGANSHLRISVTYTREHGKWLGLIDQTTRLAK</sequence>
<gene>
    <name evidence="2" type="ORF">LVJ94_48735</name>
</gene>
<accession>A0ABZ2L6G7</accession>
<dbReference type="InterPro" id="IPR027843">
    <property type="entry name" value="DUF4440"/>
</dbReference>
<dbReference type="RefSeq" id="WP_394834414.1">
    <property type="nucleotide sequence ID" value="NZ_CP089929.1"/>
</dbReference>
<dbReference type="Gene3D" id="3.10.450.50">
    <property type="match status" value="1"/>
</dbReference>
<reference evidence="2" key="1">
    <citation type="submission" date="2021-12" db="EMBL/GenBank/DDBJ databases">
        <title>Discovery of the Pendulisporaceae a myxobacterial family with distinct sporulation behavior and unique specialized metabolism.</title>
        <authorList>
            <person name="Garcia R."/>
            <person name="Popoff A."/>
            <person name="Bader C.D."/>
            <person name="Loehr J."/>
            <person name="Walesch S."/>
            <person name="Walt C."/>
            <person name="Boldt J."/>
            <person name="Bunk B."/>
            <person name="Haeckl F.J.F.P.J."/>
            <person name="Gunesch A.P."/>
            <person name="Birkelbach J."/>
            <person name="Nuebel U."/>
            <person name="Pietschmann T."/>
            <person name="Bach T."/>
            <person name="Mueller R."/>
        </authorList>
    </citation>
    <scope>NUCLEOTIDE SEQUENCE</scope>
    <source>
        <strain evidence="2">MSr11367</strain>
    </source>
</reference>
<dbReference type="InterPro" id="IPR032710">
    <property type="entry name" value="NTF2-like_dom_sf"/>
</dbReference>
<name>A0ABZ2L6G7_9BACT</name>
<dbReference type="SUPFAM" id="SSF54427">
    <property type="entry name" value="NTF2-like"/>
    <property type="match status" value="1"/>
</dbReference>
<keyword evidence="3" id="KW-1185">Reference proteome</keyword>
<evidence type="ECO:0000313" key="3">
    <source>
        <dbReference type="Proteomes" id="UP001374803"/>
    </source>
</evidence>